<feature type="non-terminal residue" evidence="1">
    <location>
        <position position="78"/>
    </location>
</feature>
<organism evidence="1">
    <name type="scientific">marine sediment metagenome</name>
    <dbReference type="NCBI Taxonomy" id="412755"/>
    <lineage>
        <taxon>unclassified sequences</taxon>
        <taxon>metagenomes</taxon>
        <taxon>ecological metagenomes</taxon>
    </lineage>
</organism>
<protein>
    <submittedName>
        <fullName evidence="1">Uncharacterized protein</fullName>
    </submittedName>
</protein>
<dbReference type="EMBL" id="LAZR01020706">
    <property type="protein sequence ID" value="KKL87925.1"/>
    <property type="molecule type" value="Genomic_DNA"/>
</dbReference>
<name>A0A0F9I291_9ZZZZ</name>
<reference evidence="1" key="1">
    <citation type="journal article" date="2015" name="Nature">
        <title>Complex archaea that bridge the gap between prokaryotes and eukaryotes.</title>
        <authorList>
            <person name="Spang A."/>
            <person name="Saw J.H."/>
            <person name="Jorgensen S.L."/>
            <person name="Zaremba-Niedzwiedzka K."/>
            <person name="Martijn J."/>
            <person name="Lind A.E."/>
            <person name="van Eijk R."/>
            <person name="Schleper C."/>
            <person name="Guy L."/>
            <person name="Ettema T.J."/>
        </authorList>
    </citation>
    <scope>NUCLEOTIDE SEQUENCE</scope>
</reference>
<sequence length="78" mass="8324">MPPANQRIVLLGSGSGGYGDALAQGQPRYHFTYNFDAQVDGRFVPSIVPAGLSVTAGDIPRRITAVLDWETPTGRPLL</sequence>
<dbReference type="AlphaFoldDB" id="A0A0F9I291"/>
<proteinExistence type="predicted"/>
<accession>A0A0F9I291</accession>
<comment type="caution">
    <text evidence="1">The sequence shown here is derived from an EMBL/GenBank/DDBJ whole genome shotgun (WGS) entry which is preliminary data.</text>
</comment>
<evidence type="ECO:0000313" key="1">
    <source>
        <dbReference type="EMBL" id="KKL87925.1"/>
    </source>
</evidence>
<gene>
    <name evidence="1" type="ORF">LCGC14_1929870</name>
</gene>